<gene>
    <name evidence="2" type="ORF">ANCCEY_01742</name>
</gene>
<evidence type="ECO:0000313" key="3">
    <source>
        <dbReference type="Proteomes" id="UP000054495"/>
    </source>
</evidence>
<feature type="region of interest" description="Disordered" evidence="1">
    <location>
        <begin position="71"/>
        <end position="159"/>
    </location>
</feature>
<evidence type="ECO:0000313" key="2">
    <source>
        <dbReference type="EMBL" id="EPB79215.1"/>
    </source>
</evidence>
<feature type="compositionally biased region" description="Low complexity" evidence="1">
    <location>
        <begin position="96"/>
        <end position="108"/>
    </location>
</feature>
<feature type="compositionally biased region" description="Polar residues" evidence="1">
    <location>
        <begin position="109"/>
        <end position="118"/>
    </location>
</feature>
<sequence length="192" mass="20352">MFHSSVHSLKQFPVLHQIIDQGEREENASLNSTSITMNSTKDNLLDVSITSNPTIDEKSAIENSMLTDVAYTNSRPLSPPHDLPPPPPDLAKPTTSSSSVLSHAASESQHQLISGTPASKSSINNGSTSSQSLLSQGTQKPQPSSSTSSYSGKTSTPKLARSVDIPCTSTAFWIIAISPMSAFVNKKSGLDL</sequence>
<accession>A0A0D6M504</accession>
<reference evidence="2 3" key="1">
    <citation type="submission" date="2013-05" db="EMBL/GenBank/DDBJ databases">
        <title>Draft genome of the parasitic nematode Anyclostoma ceylanicum.</title>
        <authorList>
            <person name="Mitreva M."/>
        </authorList>
    </citation>
    <scope>NUCLEOTIDE SEQUENCE [LARGE SCALE GENOMIC DNA]</scope>
</reference>
<protein>
    <submittedName>
        <fullName evidence="2">Uncharacterized protein</fullName>
    </submittedName>
</protein>
<organism evidence="2 3">
    <name type="scientific">Ancylostoma ceylanicum</name>
    <dbReference type="NCBI Taxonomy" id="53326"/>
    <lineage>
        <taxon>Eukaryota</taxon>
        <taxon>Metazoa</taxon>
        <taxon>Ecdysozoa</taxon>
        <taxon>Nematoda</taxon>
        <taxon>Chromadorea</taxon>
        <taxon>Rhabditida</taxon>
        <taxon>Rhabditina</taxon>
        <taxon>Rhabditomorpha</taxon>
        <taxon>Strongyloidea</taxon>
        <taxon>Ancylostomatidae</taxon>
        <taxon>Ancylostomatinae</taxon>
        <taxon>Ancylostoma</taxon>
    </lineage>
</organism>
<feature type="compositionally biased region" description="Low complexity" evidence="1">
    <location>
        <begin position="119"/>
        <end position="158"/>
    </location>
</feature>
<name>A0A0D6M504_9BILA</name>
<dbReference type="AlphaFoldDB" id="A0A0D6M504"/>
<proteinExistence type="predicted"/>
<dbReference type="EMBL" id="KE124798">
    <property type="protein sequence ID" value="EPB79215.1"/>
    <property type="molecule type" value="Genomic_DNA"/>
</dbReference>
<dbReference type="Proteomes" id="UP000054495">
    <property type="component" value="Unassembled WGS sequence"/>
</dbReference>
<keyword evidence="3" id="KW-1185">Reference proteome</keyword>
<feature type="compositionally biased region" description="Pro residues" evidence="1">
    <location>
        <begin position="77"/>
        <end position="90"/>
    </location>
</feature>
<evidence type="ECO:0000256" key="1">
    <source>
        <dbReference type="SAM" id="MobiDB-lite"/>
    </source>
</evidence>